<dbReference type="PANTHER" id="PTHR13271:SF151">
    <property type="entry name" value="SET DOMAIN-CONTAINING PROTEIN 4"/>
    <property type="match status" value="1"/>
</dbReference>
<reference evidence="5 6" key="1">
    <citation type="journal article" date="2018" name="Sci. Rep.">
        <title>Comparative analysis of the Pocillopora damicornis genome highlights role of immune system in coral evolution.</title>
        <authorList>
            <person name="Cunning R."/>
            <person name="Bay R.A."/>
            <person name="Gillette P."/>
            <person name="Baker A.C."/>
            <person name="Traylor-Knowles N."/>
        </authorList>
    </citation>
    <scope>NUCLEOTIDE SEQUENCE [LARGE SCALE GENOMIC DNA]</scope>
    <source>
        <strain evidence="5">RSMAS</strain>
        <tissue evidence="5">Whole animal</tissue>
    </source>
</reference>
<dbReference type="OrthoDB" id="341421at2759"/>
<dbReference type="SUPFAM" id="SSF81822">
    <property type="entry name" value="RuBisCo LSMT C-terminal, substrate-binding domain"/>
    <property type="match status" value="1"/>
</dbReference>
<dbReference type="Pfam" id="PF00856">
    <property type="entry name" value="SET"/>
    <property type="match status" value="1"/>
</dbReference>
<evidence type="ECO:0000256" key="3">
    <source>
        <dbReference type="ARBA" id="ARBA00022691"/>
    </source>
</evidence>
<dbReference type="InterPro" id="IPR036464">
    <property type="entry name" value="Rubisco_LSMT_subst-bd_sf"/>
</dbReference>
<dbReference type="Proteomes" id="UP000275408">
    <property type="component" value="Unassembled WGS sequence"/>
</dbReference>
<dbReference type="OMA" id="ISHMKDE"/>
<dbReference type="SUPFAM" id="SSF82199">
    <property type="entry name" value="SET domain"/>
    <property type="match status" value="1"/>
</dbReference>
<protein>
    <recommendedName>
        <fullName evidence="4">SET domain-containing protein</fullName>
    </recommendedName>
</protein>
<dbReference type="GO" id="GO:0032259">
    <property type="term" value="P:methylation"/>
    <property type="evidence" value="ECO:0007669"/>
    <property type="project" value="UniProtKB-KW"/>
</dbReference>
<dbReference type="EMBL" id="RCHS01001947">
    <property type="protein sequence ID" value="RMX50440.1"/>
    <property type="molecule type" value="Genomic_DNA"/>
</dbReference>
<dbReference type="PANTHER" id="PTHR13271">
    <property type="entry name" value="UNCHARACTERIZED PUTATIVE METHYLTRANSFERASE"/>
    <property type="match status" value="1"/>
</dbReference>
<keyword evidence="3" id="KW-0949">S-adenosyl-L-methionine</keyword>
<keyword evidence="1" id="KW-0489">Methyltransferase</keyword>
<dbReference type="Gene3D" id="3.90.1420.10">
    <property type="entry name" value="Rubisco LSMT, substrate-binding domain"/>
    <property type="match status" value="1"/>
</dbReference>
<name>A0A3M6U9W4_POCDA</name>
<proteinExistence type="predicted"/>
<comment type="caution">
    <text evidence="5">The sequence shown here is derived from an EMBL/GenBank/DDBJ whole genome shotgun (WGS) entry which is preliminary data.</text>
</comment>
<keyword evidence="6" id="KW-1185">Reference proteome</keyword>
<dbReference type="CDD" id="cd19177">
    <property type="entry name" value="SET_SETD4"/>
    <property type="match status" value="1"/>
</dbReference>
<evidence type="ECO:0000256" key="1">
    <source>
        <dbReference type="ARBA" id="ARBA00022603"/>
    </source>
</evidence>
<sequence>MILMGSYGRTGRRRKRKREGDYRREFGAAVFEQGYIELLKWAKRNGISFGKLRPAYFRQTGRGLMTCRKLSKGDLVISVPEKMLITTKTAERSQIVKTFIKLQPKYSLTAIQILCIFILYEKFQGGSSFWYPYIRTLPTSFNTPAYFKAEELSALPSSLQQQCVTQTKTVRESFEELKGYVENDSTMLDKAFLDFLTFDEFRWAWFVVNTRSVFKANCMDLLPGSRLQTQDNYALAPVLDLLNHNDTTEVQAGFNQESKHYEICTFTPYKKGMQVFINYGPHDNRKLLLEYGFILPHNLHNTVAFSEDLIYSVVLPDIFGISRKKREIIAINELHKDLCCSEGSGLSWNLLVLLRVLAMKEDHFKRHWQRVLTGQFLGKDVENRVSQWRQNLIERVLISYELDEKNIAKFLSSDIQRSENAKLALSLRNQEKHILQNALDLLEIS</sequence>
<dbReference type="GO" id="GO:0016279">
    <property type="term" value="F:protein-lysine N-methyltransferase activity"/>
    <property type="evidence" value="ECO:0007669"/>
    <property type="project" value="InterPro"/>
</dbReference>
<dbReference type="InterPro" id="IPR015353">
    <property type="entry name" value="Rubisco_LSMT_subst-bd"/>
</dbReference>
<feature type="domain" description="SET" evidence="4">
    <location>
        <begin position="45"/>
        <end position="280"/>
    </location>
</feature>
<dbReference type="AlphaFoldDB" id="A0A3M6U9W4"/>
<evidence type="ECO:0000259" key="4">
    <source>
        <dbReference type="PROSITE" id="PS50280"/>
    </source>
</evidence>
<dbReference type="Pfam" id="PF09273">
    <property type="entry name" value="Rubis-subs-bind"/>
    <property type="match status" value="1"/>
</dbReference>
<evidence type="ECO:0000313" key="6">
    <source>
        <dbReference type="Proteomes" id="UP000275408"/>
    </source>
</evidence>
<dbReference type="FunFam" id="3.90.1410.10:FF:000002">
    <property type="entry name" value="SET domain-containing protein 4 isoform X1"/>
    <property type="match status" value="1"/>
</dbReference>
<accession>A0A3M6U9W4</accession>
<organism evidence="5 6">
    <name type="scientific">Pocillopora damicornis</name>
    <name type="common">Cauliflower coral</name>
    <name type="synonym">Millepora damicornis</name>
    <dbReference type="NCBI Taxonomy" id="46731"/>
    <lineage>
        <taxon>Eukaryota</taxon>
        <taxon>Metazoa</taxon>
        <taxon>Cnidaria</taxon>
        <taxon>Anthozoa</taxon>
        <taxon>Hexacorallia</taxon>
        <taxon>Scleractinia</taxon>
        <taxon>Astrocoeniina</taxon>
        <taxon>Pocilloporidae</taxon>
        <taxon>Pocillopora</taxon>
    </lineage>
</organism>
<dbReference type="InterPro" id="IPR046341">
    <property type="entry name" value="SET_dom_sf"/>
</dbReference>
<dbReference type="PROSITE" id="PS50280">
    <property type="entry name" value="SET"/>
    <property type="match status" value="1"/>
</dbReference>
<evidence type="ECO:0000313" key="5">
    <source>
        <dbReference type="EMBL" id="RMX50440.1"/>
    </source>
</evidence>
<dbReference type="InterPro" id="IPR050600">
    <property type="entry name" value="SETD3_SETD6_MTase"/>
</dbReference>
<dbReference type="STRING" id="46731.A0A3M6U9W4"/>
<dbReference type="InterPro" id="IPR044429">
    <property type="entry name" value="SETD4_SET"/>
</dbReference>
<gene>
    <name evidence="5" type="ORF">pdam_00018309</name>
</gene>
<dbReference type="Gene3D" id="3.90.1410.10">
    <property type="entry name" value="set domain protein methyltransferase, domain 1"/>
    <property type="match status" value="1"/>
</dbReference>
<dbReference type="InterPro" id="IPR001214">
    <property type="entry name" value="SET_dom"/>
</dbReference>
<evidence type="ECO:0000256" key="2">
    <source>
        <dbReference type="ARBA" id="ARBA00022679"/>
    </source>
</evidence>
<keyword evidence="2" id="KW-0808">Transferase</keyword>